<evidence type="ECO:0000259" key="11">
    <source>
        <dbReference type="Pfam" id="PF00266"/>
    </source>
</evidence>
<organism evidence="12 13">
    <name type="scientific">Halalkalibacter nanhaiisediminis</name>
    <dbReference type="NCBI Taxonomy" id="688079"/>
    <lineage>
        <taxon>Bacteria</taxon>
        <taxon>Bacillati</taxon>
        <taxon>Bacillota</taxon>
        <taxon>Bacilli</taxon>
        <taxon>Bacillales</taxon>
        <taxon>Bacillaceae</taxon>
        <taxon>Halalkalibacter</taxon>
    </lineage>
</organism>
<comment type="caution">
    <text evidence="12">The sequence shown here is derived from an EMBL/GenBank/DDBJ whole genome shotgun (WGS) entry which is preliminary data.</text>
</comment>
<keyword evidence="13" id="KW-1185">Reference proteome</keyword>
<sequence>MVELIYVDHAATSPLHPDVVEAMLPYFQMHFGNPSSIHQTGRQARQALDKARANIAQALSVHEQTLIFTSGGTEADNMAILGYALEHEEKGKHVITSKIEHHAVLNACKELERRGFEVTYLDVNEHGRVALEDVQTALRDDTILVTIMYGNNEVGTLQPIAEIGEILREHQAAFHTDAVQACGAIELNLSELPVDMLSISAHKINGPKGTGLLYLKKGITLRPVLYGGEQERKRRAGTENVAAIVGFAKAMQLTVASMKERTERYQQFAQILIDTWTENEVTFHVNGHQHERLPHIVNVSFPGVNVESLLMNLDMAGICASSGSACTAGSIEPSHVLVAMFGETNERIFSAVRFSFGLGNTEEQIKYLALETAKIVKRLQEQIEFIS</sequence>
<evidence type="ECO:0000256" key="8">
    <source>
        <dbReference type="ARBA" id="ARBA00023014"/>
    </source>
</evidence>
<dbReference type="AlphaFoldDB" id="A0A562QHR1"/>
<dbReference type="InterPro" id="IPR020578">
    <property type="entry name" value="Aminotrans_V_PyrdxlP_BS"/>
</dbReference>
<dbReference type="GO" id="GO:0051536">
    <property type="term" value="F:iron-sulfur cluster binding"/>
    <property type="evidence" value="ECO:0007669"/>
    <property type="project" value="UniProtKB-KW"/>
</dbReference>
<dbReference type="Gene3D" id="1.10.260.50">
    <property type="match status" value="1"/>
</dbReference>
<dbReference type="InterPro" id="IPR000192">
    <property type="entry name" value="Aminotrans_V_dom"/>
</dbReference>
<evidence type="ECO:0000256" key="7">
    <source>
        <dbReference type="ARBA" id="ARBA00023004"/>
    </source>
</evidence>
<dbReference type="PIRSF" id="PIRSF005572">
    <property type="entry name" value="NifS"/>
    <property type="match status" value="1"/>
</dbReference>
<dbReference type="PROSITE" id="PS00595">
    <property type="entry name" value="AA_TRANSFER_CLASS_5"/>
    <property type="match status" value="1"/>
</dbReference>
<comment type="catalytic activity">
    <reaction evidence="9">
        <text>(sulfur carrier)-H + L-cysteine = (sulfur carrier)-SH + L-alanine</text>
        <dbReference type="Rhea" id="RHEA:43892"/>
        <dbReference type="Rhea" id="RHEA-COMP:14737"/>
        <dbReference type="Rhea" id="RHEA-COMP:14739"/>
        <dbReference type="ChEBI" id="CHEBI:29917"/>
        <dbReference type="ChEBI" id="CHEBI:35235"/>
        <dbReference type="ChEBI" id="CHEBI:57972"/>
        <dbReference type="ChEBI" id="CHEBI:64428"/>
        <dbReference type="EC" id="2.8.1.7"/>
    </reaction>
</comment>
<dbReference type="Proteomes" id="UP000315711">
    <property type="component" value="Unassembled WGS sequence"/>
</dbReference>
<dbReference type="InterPro" id="IPR015422">
    <property type="entry name" value="PyrdxlP-dep_Trfase_small"/>
</dbReference>
<reference evidence="12 13" key="1">
    <citation type="journal article" date="2015" name="Stand. Genomic Sci.">
        <title>Genomic Encyclopedia of Bacterial and Archaeal Type Strains, Phase III: the genomes of soil and plant-associated and newly described type strains.</title>
        <authorList>
            <person name="Whitman W.B."/>
            <person name="Woyke T."/>
            <person name="Klenk H.P."/>
            <person name="Zhou Y."/>
            <person name="Lilburn T.G."/>
            <person name="Beck B.J."/>
            <person name="De Vos P."/>
            <person name="Vandamme P."/>
            <person name="Eisen J.A."/>
            <person name="Garrity G."/>
            <person name="Hugenholtz P."/>
            <person name="Kyrpides N.C."/>
        </authorList>
    </citation>
    <scope>NUCLEOTIDE SEQUENCE [LARGE SCALE GENOMIC DNA]</scope>
    <source>
        <strain evidence="12 13">CGMCC 1.10116</strain>
    </source>
</reference>
<dbReference type="Gene3D" id="3.90.1150.10">
    <property type="entry name" value="Aspartate Aminotransferase, domain 1"/>
    <property type="match status" value="1"/>
</dbReference>
<dbReference type="PANTHER" id="PTHR11601">
    <property type="entry name" value="CYSTEINE DESULFURYLASE FAMILY MEMBER"/>
    <property type="match status" value="1"/>
</dbReference>
<proteinExistence type="inferred from homology"/>
<protein>
    <recommendedName>
        <fullName evidence="3">cysteine desulfurase</fullName>
        <ecNumber evidence="3">2.8.1.7</ecNumber>
    </recommendedName>
</protein>
<evidence type="ECO:0000313" key="12">
    <source>
        <dbReference type="EMBL" id="TWI56292.1"/>
    </source>
</evidence>
<keyword evidence="4" id="KW-0808">Transferase</keyword>
<dbReference type="SUPFAM" id="SSF53383">
    <property type="entry name" value="PLP-dependent transferases"/>
    <property type="match status" value="1"/>
</dbReference>
<evidence type="ECO:0000256" key="9">
    <source>
        <dbReference type="ARBA" id="ARBA00050776"/>
    </source>
</evidence>
<evidence type="ECO:0000256" key="4">
    <source>
        <dbReference type="ARBA" id="ARBA00022679"/>
    </source>
</evidence>
<dbReference type="InterPro" id="IPR015424">
    <property type="entry name" value="PyrdxlP-dep_Trfase"/>
</dbReference>
<keyword evidence="7" id="KW-0408">Iron</keyword>
<dbReference type="FunFam" id="3.40.640.10:FF:000084">
    <property type="entry name" value="IscS-like cysteine desulfurase"/>
    <property type="match status" value="1"/>
</dbReference>
<evidence type="ECO:0000256" key="5">
    <source>
        <dbReference type="ARBA" id="ARBA00022723"/>
    </source>
</evidence>
<evidence type="ECO:0000256" key="3">
    <source>
        <dbReference type="ARBA" id="ARBA00012239"/>
    </source>
</evidence>
<dbReference type="GO" id="GO:0031071">
    <property type="term" value="F:cysteine desulfurase activity"/>
    <property type="evidence" value="ECO:0007669"/>
    <property type="project" value="UniProtKB-EC"/>
</dbReference>
<feature type="domain" description="Aminotransferase class V" evidence="11">
    <location>
        <begin position="5"/>
        <end position="368"/>
    </location>
</feature>
<dbReference type="EC" id="2.8.1.7" evidence="3"/>
<dbReference type="NCBIfam" id="NF002806">
    <property type="entry name" value="PRK02948.1"/>
    <property type="match status" value="1"/>
</dbReference>
<comment type="cofactor">
    <cofactor evidence="1 10">
        <name>pyridoxal 5'-phosphate</name>
        <dbReference type="ChEBI" id="CHEBI:597326"/>
    </cofactor>
</comment>
<dbReference type="EMBL" id="VLKZ01000005">
    <property type="protein sequence ID" value="TWI56292.1"/>
    <property type="molecule type" value="Genomic_DNA"/>
</dbReference>
<dbReference type="InterPro" id="IPR015421">
    <property type="entry name" value="PyrdxlP-dep_Trfase_major"/>
</dbReference>
<dbReference type="GO" id="GO:0046872">
    <property type="term" value="F:metal ion binding"/>
    <property type="evidence" value="ECO:0007669"/>
    <property type="project" value="UniProtKB-KW"/>
</dbReference>
<dbReference type="Gene3D" id="3.40.640.10">
    <property type="entry name" value="Type I PLP-dependent aspartate aminotransferase-like (Major domain)"/>
    <property type="match status" value="1"/>
</dbReference>
<keyword evidence="6" id="KW-0663">Pyridoxal phosphate</keyword>
<dbReference type="PANTHER" id="PTHR11601:SF34">
    <property type="entry name" value="CYSTEINE DESULFURASE"/>
    <property type="match status" value="1"/>
</dbReference>
<dbReference type="InterPro" id="IPR016454">
    <property type="entry name" value="Cysteine_dSase"/>
</dbReference>
<name>A0A562QHR1_9BACI</name>
<comment type="similarity">
    <text evidence="2">Belongs to the class-V pyridoxal-phosphate-dependent aminotransferase family. NifS/IscS subfamily.</text>
</comment>
<evidence type="ECO:0000256" key="1">
    <source>
        <dbReference type="ARBA" id="ARBA00001933"/>
    </source>
</evidence>
<keyword evidence="8" id="KW-0411">Iron-sulfur</keyword>
<dbReference type="Pfam" id="PF00266">
    <property type="entry name" value="Aminotran_5"/>
    <property type="match status" value="1"/>
</dbReference>
<evidence type="ECO:0000313" key="13">
    <source>
        <dbReference type="Proteomes" id="UP000315711"/>
    </source>
</evidence>
<evidence type="ECO:0000256" key="6">
    <source>
        <dbReference type="ARBA" id="ARBA00022898"/>
    </source>
</evidence>
<keyword evidence="5" id="KW-0479">Metal-binding</keyword>
<evidence type="ECO:0000256" key="2">
    <source>
        <dbReference type="ARBA" id="ARBA00006490"/>
    </source>
</evidence>
<evidence type="ECO:0000256" key="10">
    <source>
        <dbReference type="RuleBase" id="RU004504"/>
    </source>
</evidence>
<accession>A0A562QHR1</accession>
<gene>
    <name evidence="12" type="ORF">IQ10_02185</name>
</gene>